<gene>
    <name evidence="12" type="primary">dnaG</name>
    <name evidence="16" type="ORF">FC14_GL001752</name>
</gene>
<comment type="similarity">
    <text evidence="12 13">Belongs to the DnaG primase family.</text>
</comment>
<keyword evidence="5 12" id="KW-0235">DNA replication</keyword>
<keyword evidence="7 12" id="KW-0863">Zinc-finger</keyword>
<dbReference type="InterPro" id="IPR037068">
    <property type="entry name" value="DNA_primase_core_N_sf"/>
</dbReference>
<feature type="domain" description="Toprim" evidence="15">
    <location>
        <begin position="266"/>
        <end position="348"/>
    </location>
</feature>
<evidence type="ECO:0000256" key="11">
    <source>
        <dbReference type="ARBA" id="ARBA00023163"/>
    </source>
</evidence>
<keyword evidence="6 12" id="KW-0479">Metal-binding</keyword>
<dbReference type="SMART" id="SM00493">
    <property type="entry name" value="TOPRIM"/>
    <property type="match status" value="1"/>
</dbReference>
<evidence type="ECO:0000256" key="4">
    <source>
        <dbReference type="ARBA" id="ARBA00022695"/>
    </source>
</evidence>
<keyword evidence="3 12" id="KW-0808">Transferase</keyword>
<dbReference type="Gene3D" id="3.40.1360.10">
    <property type="match status" value="1"/>
</dbReference>
<dbReference type="InterPro" id="IPR002694">
    <property type="entry name" value="Znf_CHC2"/>
</dbReference>
<evidence type="ECO:0000256" key="10">
    <source>
        <dbReference type="ARBA" id="ARBA00023125"/>
    </source>
</evidence>
<dbReference type="Pfam" id="PF10410">
    <property type="entry name" value="DnaB_bind"/>
    <property type="match status" value="1"/>
</dbReference>
<evidence type="ECO:0000256" key="5">
    <source>
        <dbReference type="ARBA" id="ARBA00022705"/>
    </source>
</evidence>
<dbReference type="InterPro" id="IPR016136">
    <property type="entry name" value="DNA_helicase_N/primase_C"/>
</dbReference>
<dbReference type="GO" id="GO:0003677">
    <property type="term" value="F:DNA binding"/>
    <property type="evidence" value="ECO:0007669"/>
    <property type="project" value="UniProtKB-KW"/>
</dbReference>
<dbReference type="Gene3D" id="1.10.860.10">
    <property type="entry name" value="DNAb Helicase, Chain A"/>
    <property type="match status" value="1"/>
</dbReference>
<dbReference type="CDD" id="cd03364">
    <property type="entry name" value="TOPRIM_DnaG_primases"/>
    <property type="match status" value="1"/>
</dbReference>
<dbReference type="GO" id="GO:1990077">
    <property type="term" value="C:primosome complex"/>
    <property type="evidence" value="ECO:0007669"/>
    <property type="project" value="UniProtKB-KW"/>
</dbReference>
<dbReference type="Pfam" id="PF08275">
    <property type="entry name" value="DNAG_N"/>
    <property type="match status" value="1"/>
</dbReference>
<comment type="cofactor">
    <cofactor evidence="12 13 14">
        <name>Zn(2+)</name>
        <dbReference type="ChEBI" id="CHEBI:29105"/>
    </cofactor>
    <text evidence="12 13 14">Binds 1 zinc ion per monomer.</text>
</comment>
<dbReference type="Proteomes" id="UP000051008">
    <property type="component" value="Unassembled WGS sequence"/>
</dbReference>
<comment type="caution">
    <text evidence="16">The sequence shown here is derived from an EMBL/GenBank/DDBJ whole genome shotgun (WGS) entry which is preliminary data.</text>
</comment>
<evidence type="ECO:0000256" key="14">
    <source>
        <dbReference type="PIRSR" id="PIRSR002811-1"/>
    </source>
</evidence>
<dbReference type="EMBL" id="AYYP01000029">
    <property type="protein sequence ID" value="KRM64612.1"/>
    <property type="molecule type" value="Genomic_DNA"/>
</dbReference>
<dbReference type="InterPro" id="IPR034151">
    <property type="entry name" value="TOPRIM_DnaG_bac"/>
</dbReference>
<keyword evidence="4 12" id="KW-0548">Nucleotidyltransferase</keyword>
<evidence type="ECO:0000313" key="17">
    <source>
        <dbReference type="Proteomes" id="UP000051008"/>
    </source>
</evidence>
<dbReference type="Pfam" id="PF01807">
    <property type="entry name" value="Zn_ribbon_DnaG"/>
    <property type="match status" value="1"/>
</dbReference>
<evidence type="ECO:0000256" key="8">
    <source>
        <dbReference type="ARBA" id="ARBA00022833"/>
    </source>
</evidence>
<dbReference type="OrthoDB" id="9803773at2"/>
<dbReference type="InterPro" id="IPR050219">
    <property type="entry name" value="DnaG_primase"/>
</dbReference>
<dbReference type="InterPro" id="IPR036977">
    <property type="entry name" value="DNA_primase_Znf_CHC2"/>
</dbReference>
<organism evidence="16 17">
    <name type="scientific">Ligilactobacillus agilis DSM 20509</name>
    <dbReference type="NCBI Taxonomy" id="1423718"/>
    <lineage>
        <taxon>Bacteria</taxon>
        <taxon>Bacillati</taxon>
        <taxon>Bacillota</taxon>
        <taxon>Bacilli</taxon>
        <taxon>Lactobacillales</taxon>
        <taxon>Lactobacillaceae</taxon>
        <taxon>Ligilactobacillus</taxon>
    </lineage>
</organism>
<dbReference type="SUPFAM" id="SSF56731">
    <property type="entry name" value="DNA primase core"/>
    <property type="match status" value="1"/>
</dbReference>
<keyword evidence="10 12" id="KW-0238">DNA-binding</keyword>
<dbReference type="PROSITE" id="PS50880">
    <property type="entry name" value="TOPRIM"/>
    <property type="match status" value="1"/>
</dbReference>
<evidence type="ECO:0000256" key="7">
    <source>
        <dbReference type="ARBA" id="ARBA00022771"/>
    </source>
</evidence>
<evidence type="ECO:0000256" key="3">
    <source>
        <dbReference type="ARBA" id="ARBA00022679"/>
    </source>
</evidence>
<dbReference type="SUPFAM" id="SSF57783">
    <property type="entry name" value="Zinc beta-ribbon"/>
    <property type="match status" value="1"/>
</dbReference>
<dbReference type="GO" id="GO:0000428">
    <property type="term" value="C:DNA-directed RNA polymerase complex"/>
    <property type="evidence" value="ECO:0007669"/>
    <property type="project" value="UniProtKB-KW"/>
</dbReference>
<dbReference type="Gene3D" id="3.90.980.10">
    <property type="entry name" value="DNA primase, catalytic core, N-terminal domain"/>
    <property type="match status" value="1"/>
</dbReference>
<comment type="subunit">
    <text evidence="12">Monomer. Interacts with DnaB.</text>
</comment>
<dbReference type="InterPro" id="IPR030846">
    <property type="entry name" value="DnaG_bac"/>
</dbReference>
<reference evidence="16 17" key="1">
    <citation type="journal article" date="2015" name="Genome Announc.">
        <title>Expanding the biotechnology potential of lactobacilli through comparative genomics of 213 strains and associated genera.</title>
        <authorList>
            <person name="Sun Z."/>
            <person name="Harris H.M."/>
            <person name="McCann A."/>
            <person name="Guo C."/>
            <person name="Argimon S."/>
            <person name="Zhang W."/>
            <person name="Yang X."/>
            <person name="Jeffery I.B."/>
            <person name="Cooney J.C."/>
            <person name="Kagawa T.F."/>
            <person name="Liu W."/>
            <person name="Song Y."/>
            <person name="Salvetti E."/>
            <person name="Wrobel A."/>
            <person name="Rasinkangas P."/>
            <person name="Parkhill J."/>
            <person name="Rea M.C."/>
            <person name="O'Sullivan O."/>
            <person name="Ritari J."/>
            <person name="Douillard F.P."/>
            <person name="Paul Ross R."/>
            <person name="Yang R."/>
            <person name="Briner A.E."/>
            <person name="Felis G.E."/>
            <person name="de Vos W.M."/>
            <person name="Barrangou R."/>
            <person name="Klaenhammer T.R."/>
            <person name="Caufield P.W."/>
            <person name="Cui Y."/>
            <person name="Zhang H."/>
            <person name="O'Toole P.W."/>
        </authorList>
    </citation>
    <scope>NUCLEOTIDE SEQUENCE [LARGE SCALE GENOMIC DNA]</scope>
    <source>
        <strain evidence="16 17">DSM 20509</strain>
    </source>
</reference>
<protein>
    <recommendedName>
        <fullName evidence="12 13">DNA primase</fullName>
        <ecNumber evidence="12">2.7.7.101</ecNumber>
    </recommendedName>
</protein>
<dbReference type="NCBIfam" id="TIGR01391">
    <property type="entry name" value="dnaG"/>
    <property type="match status" value="1"/>
</dbReference>
<evidence type="ECO:0000256" key="1">
    <source>
        <dbReference type="ARBA" id="ARBA00022478"/>
    </source>
</evidence>
<keyword evidence="2 12" id="KW-0639">Primosome</keyword>
<dbReference type="HAMAP" id="MF_00974">
    <property type="entry name" value="DNA_primase_DnaG"/>
    <property type="match status" value="1"/>
</dbReference>
<dbReference type="GO" id="GO:0003899">
    <property type="term" value="F:DNA-directed RNA polymerase activity"/>
    <property type="evidence" value="ECO:0007669"/>
    <property type="project" value="UniProtKB-UniRule"/>
</dbReference>
<comment type="function">
    <text evidence="12 13">RNA polymerase that catalyzes the synthesis of short RNA molecules used as primers for DNA polymerase during DNA replication.</text>
</comment>
<evidence type="ECO:0000256" key="2">
    <source>
        <dbReference type="ARBA" id="ARBA00022515"/>
    </source>
</evidence>
<keyword evidence="11 12" id="KW-0804">Transcription</keyword>
<dbReference type="PANTHER" id="PTHR30313:SF2">
    <property type="entry name" value="DNA PRIMASE"/>
    <property type="match status" value="1"/>
</dbReference>
<proteinExistence type="inferred from homology"/>
<keyword evidence="1 12" id="KW-0240">DNA-directed RNA polymerase</keyword>
<dbReference type="PANTHER" id="PTHR30313">
    <property type="entry name" value="DNA PRIMASE"/>
    <property type="match status" value="1"/>
</dbReference>
<dbReference type="PATRIC" id="fig|1423718.3.peg.1819"/>
<dbReference type="GO" id="GO:0005737">
    <property type="term" value="C:cytoplasm"/>
    <property type="evidence" value="ECO:0007669"/>
    <property type="project" value="TreeGrafter"/>
</dbReference>
<feature type="zinc finger region" description="CHC2-type" evidence="12 14">
    <location>
        <begin position="45"/>
        <end position="69"/>
    </location>
</feature>
<keyword evidence="17" id="KW-1185">Reference proteome</keyword>
<dbReference type="PIRSF" id="PIRSF002811">
    <property type="entry name" value="DnaG"/>
    <property type="match status" value="1"/>
</dbReference>
<keyword evidence="9" id="KW-0460">Magnesium</keyword>
<name>A0A0R2AG35_9LACO</name>
<evidence type="ECO:0000256" key="6">
    <source>
        <dbReference type="ARBA" id="ARBA00022723"/>
    </source>
</evidence>
<evidence type="ECO:0000313" key="16">
    <source>
        <dbReference type="EMBL" id="KRM64612.1"/>
    </source>
</evidence>
<dbReference type="Gene3D" id="3.90.580.10">
    <property type="entry name" value="Zinc finger, CHC2-type domain"/>
    <property type="match status" value="1"/>
</dbReference>
<dbReference type="GO" id="GO:0008270">
    <property type="term" value="F:zinc ion binding"/>
    <property type="evidence" value="ECO:0007669"/>
    <property type="project" value="UniProtKB-UniRule"/>
</dbReference>
<evidence type="ECO:0000259" key="15">
    <source>
        <dbReference type="PROSITE" id="PS50880"/>
    </source>
</evidence>
<comment type="domain">
    <text evidence="12">Contains an N-terminal zinc-binding domain, a central core domain that contains the primase activity, and a C-terminal DnaB-binding domain.</text>
</comment>
<dbReference type="SMART" id="SM00400">
    <property type="entry name" value="ZnF_CHCC"/>
    <property type="match status" value="1"/>
</dbReference>
<evidence type="ECO:0000256" key="9">
    <source>
        <dbReference type="ARBA" id="ARBA00022842"/>
    </source>
</evidence>
<comment type="catalytic activity">
    <reaction evidence="12">
        <text>ssDNA + n NTP = ssDNA/pppN(pN)n-1 hybrid + (n-1) diphosphate.</text>
        <dbReference type="EC" id="2.7.7.101"/>
    </reaction>
</comment>
<dbReference type="EC" id="2.7.7.101" evidence="12"/>
<keyword evidence="8 12" id="KW-0862">Zinc</keyword>
<evidence type="ECO:0000256" key="13">
    <source>
        <dbReference type="PIRNR" id="PIRNR002811"/>
    </source>
</evidence>
<dbReference type="AlphaFoldDB" id="A0A0R2AG35"/>
<dbReference type="InterPro" id="IPR006295">
    <property type="entry name" value="DNA_primase_DnaG"/>
</dbReference>
<evidence type="ECO:0000256" key="12">
    <source>
        <dbReference type="HAMAP-Rule" id="MF_00974"/>
    </source>
</evidence>
<dbReference type="GO" id="GO:0006269">
    <property type="term" value="P:DNA replication, synthesis of primer"/>
    <property type="evidence" value="ECO:0007669"/>
    <property type="project" value="UniProtKB-UniRule"/>
</dbReference>
<accession>A0A0R2AG35</accession>
<dbReference type="Pfam" id="PF13155">
    <property type="entry name" value="Toprim_2"/>
    <property type="match status" value="1"/>
</dbReference>
<dbReference type="InterPro" id="IPR006171">
    <property type="entry name" value="TOPRIM_dom"/>
</dbReference>
<dbReference type="InterPro" id="IPR013264">
    <property type="entry name" value="DNAG_N"/>
</dbReference>
<sequence length="615" mass="70241">MRGDSQLSLIPAEVIDRVRTSVNILDVVGQSVQMHKSGKNWFGLCPFHPEKTPSFSVNEEKQIFTCFSCHRGGNVFKFLMELNGVTFPEAVKQVAQIAGIEIATDVGQTAAEKNSPRQKLYQLYNRAADLYHHVLINTKLGQEAFAYLQDRGLSLELIKEFRIGFAPEQPLLEELFKKEEASDYQLVRKSGLFLEWQDGSLHERFVDRIMFPINNQAGQVVAFSGRLLHVNPQAPKYLNSPETAIFNKSKVLFNFDKAKGEIRLKQRVILFEGFMDVLAAYRSGVKNGVASMGTSLTDEQVYQLKRLTNQVCICYDGDDPGQLATKRALELFESQGSFNLSVINLPENLDPDEYVKKYGEEKFAQAVAANQVGALDFYLQYFERGKNLATENDQLLYLRQVLEVLAPLKDKIQQDLYLNRLSKRFKLEKLNLEAQLRDLQTKLKVQTKPLTDLKTSAVVPPAEKQVKVSQVITAQRLLLYRLLHEQGVFLRLMADAQFHFFTEIYQRGYLVAQAYFAQHEDYNSAEFLDFIKEEPIRQLVVSLEMTEFPPQAQPEEIDDCIIIITKLAPLLAKLDQNDQEFERAMSLGNTEEAQRLLVEKIKLKQQIAQVKQALH</sequence>
<dbReference type="FunFam" id="3.90.580.10:FF:000001">
    <property type="entry name" value="DNA primase"/>
    <property type="match status" value="1"/>
</dbReference>
<dbReference type="InterPro" id="IPR019475">
    <property type="entry name" value="DNA_primase_DnaB-bd"/>
</dbReference>